<dbReference type="InterPro" id="IPR002594">
    <property type="entry name" value="GH12"/>
</dbReference>
<reference evidence="4 5" key="1">
    <citation type="journal article" date="2006" name="Science">
        <title>Phytophthora genome sequences uncover evolutionary origins and mechanisms of pathogenesis.</title>
        <authorList>
            <person name="Tyler B.M."/>
            <person name="Tripathy S."/>
            <person name="Zhang X."/>
            <person name="Dehal P."/>
            <person name="Jiang R.H."/>
            <person name="Aerts A."/>
            <person name="Arredondo F.D."/>
            <person name="Baxter L."/>
            <person name="Bensasson D."/>
            <person name="Beynon J.L."/>
            <person name="Chapman J."/>
            <person name="Damasceno C.M."/>
            <person name="Dorrance A.E."/>
            <person name="Dou D."/>
            <person name="Dickerman A.W."/>
            <person name="Dubchak I.L."/>
            <person name="Garbelotto M."/>
            <person name="Gijzen M."/>
            <person name="Gordon S.G."/>
            <person name="Govers F."/>
            <person name="Grunwald N.J."/>
            <person name="Huang W."/>
            <person name="Ivors K.L."/>
            <person name="Jones R.W."/>
            <person name="Kamoun S."/>
            <person name="Krampis K."/>
            <person name="Lamour K.H."/>
            <person name="Lee M.K."/>
            <person name="McDonald W.H."/>
            <person name="Medina M."/>
            <person name="Meijer H.J."/>
            <person name="Nordberg E.K."/>
            <person name="Maclean D.J."/>
            <person name="Ospina-Giraldo M.D."/>
            <person name="Morris P.F."/>
            <person name="Phuntumart V."/>
            <person name="Putnam N.H."/>
            <person name="Rash S."/>
            <person name="Rose J.K."/>
            <person name="Sakihama Y."/>
            <person name="Salamov A.A."/>
            <person name="Savidor A."/>
            <person name="Scheuring C.F."/>
            <person name="Smith B.M."/>
            <person name="Sobral B.W."/>
            <person name="Terry A."/>
            <person name="Torto-Alalibo T.A."/>
            <person name="Win J."/>
            <person name="Xu Z."/>
            <person name="Zhang H."/>
            <person name="Grigoriev I.V."/>
            <person name="Rokhsar D.S."/>
            <person name="Boore J.L."/>
        </authorList>
    </citation>
    <scope>NUCLEOTIDE SEQUENCE [LARGE SCALE GENOMIC DNA]</scope>
    <source>
        <strain evidence="4 5">P6497</strain>
    </source>
</reference>
<proteinExistence type="inferred from homology"/>
<dbReference type="PANTHER" id="PTHR34002">
    <property type="entry name" value="BLR1656 PROTEIN"/>
    <property type="match status" value="1"/>
</dbReference>
<dbReference type="AlphaFoldDB" id="G5A0G1"/>
<keyword evidence="2" id="KW-0326">Glycosidase</keyword>
<keyword evidence="2" id="KW-0624">Polysaccharide degradation</keyword>
<name>G5A0G1_PHYSP</name>
<dbReference type="InterPro" id="IPR013319">
    <property type="entry name" value="GH11/12"/>
</dbReference>
<organism evidence="4 5">
    <name type="scientific">Phytophthora sojae (strain P6497)</name>
    <name type="common">Soybean stem and root rot agent</name>
    <name type="synonym">Phytophthora megasperma f. sp. glycines</name>
    <dbReference type="NCBI Taxonomy" id="1094619"/>
    <lineage>
        <taxon>Eukaryota</taxon>
        <taxon>Sar</taxon>
        <taxon>Stramenopiles</taxon>
        <taxon>Oomycota</taxon>
        <taxon>Peronosporomycetes</taxon>
        <taxon>Peronosporales</taxon>
        <taxon>Peronosporaceae</taxon>
        <taxon>Phytophthora</taxon>
    </lineage>
</organism>
<dbReference type="GO" id="GO:0008810">
    <property type="term" value="F:cellulase activity"/>
    <property type="evidence" value="ECO:0007669"/>
    <property type="project" value="InterPro"/>
</dbReference>
<dbReference type="EMBL" id="JH159158">
    <property type="protein sequence ID" value="EGZ11350.1"/>
    <property type="molecule type" value="Genomic_DNA"/>
</dbReference>
<comment type="similarity">
    <text evidence="1 2">Belongs to the glycosyl hydrolase 12 (cellulase H) family.</text>
</comment>
<dbReference type="SUPFAM" id="SSF49899">
    <property type="entry name" value="Concanavalin A-like lectins/glucanases"/>
    <property type="match status" value="1"/>
</dbReference>
<dbReference type="GO" id="GO:0000272">
    <property type="term" value="P:polysaccharide catabolic process"/>
    <property type="evidence" value="ECO:0007669"/>
    <property type="project" value="UniProtKB-KW"/>
</dbReference>
<evidence type="ECO:0000256" key="3">
    <source>
        <dbReference type="SAM" id="SignalP"/>
    </source>
</evidence>
<evidence type="ECO:0000256" key="1">
    <source>
        <dbReference type="ARBA" id="ARBA00005519"/>
    </source>
</evidence>
<dbReference type="RefSeq" id="XP_009534095.1">
    <property type="nucleotide sequence ID" value="XM_009535800.1"/>
</dbReference>
<dbReference type="SMR" id="G5A0G1"/>
<dbReference type="Proteomes" id="UP000002640">
    <property type="component" value="Unassembled WGS sequence"/>
</dbReference>
<dbReference type="InterPro" id="IPR013320">
    <property type="entry name" value="ConA-like_dom_sf"/>
</dbReference>
<gene>
    <name evidence="4" type="ORF">PHYSODRAFT_338064</name>
</gene>
<keyword evidence="2" id="KW-0119">Carbohydrate metabolism</keyword>
<keyword evidence="3" id="KW-0732">Signal</keyword>
<accession>G5A0G1</accession>
<dbReference type="Gene3D" id="2.60.120.180">
    <property type="match status" value="1"/>
</dbReference>
<evidence type="ECO:0000313" key="4">
    <source>
        <dbReference type="EMBL" id="EGZ11350.1"/>
    </source>
</evidence>
<feature type="chain" id="PRO_5003472595" description="Cell 12A endoglucanase" evidence="3">
    <location>
        <begin position="21"/>
        <end position="199"/>
    </location>
</feature>
<keyword evidence="5" id="KW-1185">Reference proteome</keyword>
<dbReference type="InParanoid" id="G5A0G1"/>
<feature type="signal peptide" evidence="3">
    <location>
        <begin position="1"/>
        <end position="20"/>
    </location>
</feature>
<keyword evidence="2" id="KW-0378">Hydrolase</keyword>
<protein>
    <recommendedName>
        <fullName evidence="6">Cell 12A endoglucanase</fullName>
    </recommendedName>
</protein>
<dbReference type="PANTHER" id="PTHR34002:SF9">
    <property type="entry name" value="XYLOGLUCAN-SPECIFIC ENDO-BETA-1,4-GLUCANASE A"/>
    <property type="match status" value="1"/>
</dbReference>
<dbReference type="KEGG" id="psoj:PHYSODRAFT_338064"/>
<evidence type="ECO:0000256" key="2">
    <source>
        <dbReference type="RuleBase" id="RU361163"/>
    </source>
</evidence>
<evidence type="ECO:0008006" key="6">
    <source>
        <dbReference type="Google" id="ProtNLM"/>
    </source>
</evidence>
<sequence>MKFLLPATVAVAALASSASAQQFCGRDDNKVVGDYTVYNNLWAEENDPKGGQCTFNWTGDSWQVKSFANAALNTAYNYTYDGKIIANVAYDMFTSSTESGDIEYELMVWLAALGDAWPLTSSGQPIKTFTAGRKVKVFTYVAKQQATSFTADLKFFFDQHPTDNNLPTTQFLRKVEAGTEPFQGQNATMVVSSYSVQVK</sequence>
<evidence type="ECO:0000313" key="5">
    <source>
        <dbReference type="Proteomes" id="UP000002640"/>
    </source>
</evidence>
<dbReference type="STRING" id="1094619.G5A0G1"/>
<dbReference type="GeneID" id="20647506"/>
<dbReference type="Pfam" id="PF01670">
    <property type="entry name" value="Glyco_hydro_12"/>
    <property type="match status" value="1"/>
</dbReference>